<feature type="short sequence motif" description="GXSXG" evidence="4">
    <location>
        <begin position="201"/>
        <end position="205"/>
    </location>
</feature>
<reference evidence="7 8" key="1">
    <citation type="submission" date="2016-07" db="EMBL/GenBank/DDBJ databases">
        <title>Pervasive Adenine N6-methylation of Active Genes in Fungi.</title>
        <authorList>
            <consortium name="DOE Joint Genome Institute"/>
            <person name="Mondo S.J."/>
            <person name="Dannebaum R.O."/>
            <person name="Kuo R.C."/>
            <person name="Labutti K."/>
            <person name="Haridas S."/>
            <person name="Kuo A."/>
            <person name="Salamov A."/>
            <person name="Ahrendt S.R."/>
            <person name="Lipzen A."/>
            <person name="Sullivan W."/>
            <person name="Andreopoulos W.B."/>
            <person name="Clum A."/>
            <person name="Lindquist E."/>
            <person name="Daum C."/>
            <person name="Ramamoorthy G.K."/>
            <person name="Gryganskyi A."/>
            <person name="Culley D."/>
            <person name="Magnuson J.K."/>
            <person name="James T.Y."/>
            <person name="O'Malley M.A."/>
            <person name="Stajich J.E."/>
            <person name="Spatafora J.W."/>
            <person name="Visel A."/>
            <person name="Grigoriev I.V."/>
        </authorList>
    </citation>
    <scope>NUCLEOTIDE SEQUENCE [LARGE SCALE GENOMIC DNA]</scope>
    <source>
        <strain evidence="7 8">JEL800</strain>
    </source>
</reference>
<feature type="active site" description="Proton acceptor" evidence="4">
    <location>
        <position position="353"/>
    </location>
</feature>
<dbReference type="GO" id="GO:0006641">
    <property type="term" value="P:triglyceride metabolic process"/>
    <property type="evidence" value="ECO:0007669"/>
    <property type="project" value="UniProtKB-ARBA"/>
</dbReference>
<keyword evidence="3 4" id="KW-0443">Lipid metabolism</keyword>
<evidence type="ECO:0000256" key="1">
    <source>
        <dbReference type="ARBA" id="ARBA00022801"/>
    </source>
</evidence>
<dbReference type="Proteomes" id="UP000193642">
    <property type="component" value="Unassembled WGS sequence"/>
</dbReference>
<keyword evidence="8" id="KW-1185">Reference proteome</keyword>
<evidence type="ECO:0000313" key="7">
    <source>
        <dbReference type="EMBL" id="ORY44386.1"/>
    </source>
</evidence>
<accession>A0A1Y2CBS6</accession>
<dbReference type="InterPro" id="IPR002641">
    <property type="entry name" value="PNPLA_dom"/>
</dbReference>
<name>A0A1Y2CBS6_9FUNG</name>
<evidence type="ECO:0000256" key="5">
    <source>
        <dbReference type="SAM" id="MobiDB-lite"/>
    </source>
</evidence>
<dbReference type="PANTHER" id="PTHR14226">
    <property type="entry name" value="NEUROPATHY TARGET ESTERASE/SWISS CHEESE D.MELANOGASTER"/>
    <property type="match status" value="1"/>
</dbReference>
<dbReference type="Gene3D" id="3.40.1090.10">
    <property type="entry name" value="Cytosolic phospholipase A2 catalytic domain"/>
    <property type="match status" value="2"/>
</dbReference>
<gene>
    <name evidence="7" type="ORF">BCR33DRAFT_850504</name>
</gene>
<dbReference type="GO" id="GO:0004806">
    <property type="term" value="F:triacylglycerol lipase activity"/>
    <property type="evidence" value="ECO:0007669"/>
    <property type="project" value="InterPro"/>
</dbReference>
<keyword evidence="1 4" id="KW-0378">Hydrolase</keyword>
<comment type="caution">
    <text evidence="7">The sequence shown here is derived from an EMBL/GenBank/DDBJ whole genome shotgun (WGS) entry which is preliminary data.</text>
</comment>
<organism evidence="7 8">
    <name type="scientific">Rhizoclosmatium globosum</name>
    <dbReference type="NCBI Taxonomy" id="329046"/>
    <lineage>
        <taxon>Eukaryota</taxon>
        <taxon>Fungi</taxon>
        <taxon>Fungi incertae sedis</taxon>
        <taxon>Chytridiomycota</taxon>
        <taxon>Chytridiomycota incertae sedis</taxon>
        <taxon>Chytridiomycetes</taxon>
        <taxon>Chytridiales</taxon>
        <taxon>Chytriomycetaceae</taxon>
        <taxon>Rhizoclosmatium</taxon>
    </lineage>
</organism>
<dbReference type="SUPFAM" id="SSF52151">
    <property type="entry name" value="FabD/lysophospholipase-like"/>
    <property type="match status" value="1"/>
</dbReference>
<evidence type="ECO:0000256" key="3">
    <source>
        <dbReference type="ARBA" id="ARBA00023098"/>
    </source>
</evidence>
<feature type="domain" description="PNPLA" evidence="6">
    <location>
        <begin position="170"/>
        <end position="366"/>
    </location>
</feature>
<comment type="caution">
    <text evidence="4">Lacks conserved residue(s) required for the propagation of feature annotation.</text>
</comment>
<evidence type="ECO:0000259" key="6">
    <source>
        <dbReference type="PROSITE" id="PS51635"/>
    </source>
</evidence>
<dbReference type="PROSITE" id="PS51635">
    <property type="entry name" value="PNPLA"/>
    <property type="match status" value="1"/>
</dbReference>
<evidence type="ECO:0000256" key="4">
    <source>
        <dbReference type="PROSITE-ProRule" id="PRU01161"/>
    </source>
</evidence>
<dbReference type="InterPro" id="IPR021771">
    <property type="entry name" value="Triacylglycerol_lipase_N"/>
</dbReference>
<feature type="region of interest" description="Disordered" evidence="5">
    <location>
        <begin position="524"/>
        <end position="558"/>
    </location>
</feature>
<evidence type="ECO:0000313" key="8">
    <source>
        <dbReference type="Proteomes" id="UP000193642"/>
    </source>
</evidence>
<proteinExistence type="predicted"/>
<dbReference type="EMBL" id="MCGO01000022">
    <property type="protein sequence ID" value="ORY44386.1"/>
    <property type="molecule type" value="Genomic_DNA"/>
</dbReference>
<dbReference type="STRING" id="329046.A0A1Y2CBS6"/>
<dbReference type="PANTHER" id="PTHR14226:SF10">
    <property type="entry name" value="TRIACYLGLYCEROL LIPASE 4-RELATED"/>
    <property type="match status" value="1"/>
</dbReference>
<evidence type="ECO:0000256" key="2">
    <source>
        <dbReference type="ARBA" id="ARBA00022963"/>
    </source>
</evidence>
<sequence length="585" mass="64998">MDFDDRAADLAWNSTSASTSTSAAAKRERLETLKNAATCFAQFEEASRALDRLDGAHLWQEDPVHPSYDYKLLQERLKQLKWLAKDANPDPQALSYLLRSTLSRNLGDMGSPCLYSHARIGTKQLVHEYIDQVCSQLDFLADSDFGDAFTIHDKMSFFRNVQRSFGSTALLLSGGATFGMIHVGVLKALHEANALPKVISGSSAGSIVAAILCTQESDNFEAAIDPHMTNREFYEDSSEVGNIFPKLYRFMNHGCVFDVEAFIKAARANLGGDITFQEAYNKSRRILNIAVSSSTRFEMPRLLNYLTAPNVVVWSAVAASCALPLIYRSAPLMYKNSKGVLESWNPSGHRWIDGSVEGDLPMTRISELFDVNHFIVCQVNPHIMPFLSNSLKESWLVRAANNLAYLIKSETLHRLNQLYEIGIVSRQLHRLKSILVQKYSGDITIVPNMVPSDYLHIITNPSNELTEYLTLKGERATWPKIPLIQNHVRIEMCIDQALLRLRARHIQKIPASSLSTAIKSEEALSTADEASEDSGDCGAGGARRKGSGPFFGKKHGSVDALSGLGISVAQEERRRRSLLRTESLL</sequence>
<protein>
    <submittedName>
        <fullName evidence="7">Patatin-domain-containing protein</fullName>
    </submittedName>
</protein>
<dbReference type="InterPro" id="IPR050301">
    <property type="entry name" value="NTE"/>
</dbReference>
<dbReference type="AlphaFoldDB" id="A0A1Y2CBS6"/>
<feature type="active site" description="Nucleophile" evidence="4">
    <location>
        <position position="203"/>
    </location>
</feature>
<dbReference type="InterPro" id="IPR016035">
    <property type="entry name" value="Acyl_Trfase/lysoPLipase"/>
</dbReference>
<dbReference type="OrthoDB" id="10049244at2759"/>
<dbReference type="GO" id="GO:0016042">
    <property type="term" value="P:lipid catabolic process"/>
    <property type="evidence" value="ECO:0007669"/>
    <property type="project" value="UniProtKB-UniRule"/>
</dbReference>
<dbReference type="Pfam" id="PF11815">
    <property type="entry name" value="DUF3336"/>
    <property type="match status" value="1"/>
</dbReference>
<keyword evidence="2 4" id="KW-0442">Lipid degradation</keyword>
<dbReference type="Pfam" id="PF01734">
    <property type="entry name" value="Patatin"/>
    <property type="match status" value="1"/>
</dbReference>